<name>A0A139AWX5_GONPJ</name>
<dbReference type="InterPro" id="IPR052050">
    <property type="entry name" value="SecEffector_AnkRepeat"/>
</dbReference>
<dbReference type="PANTHER" id="PTHR46586">
    <property type="entry name" value="ANKYRIN REPEAT-CONTAINING PROTEIN"/>
    <property type="match status" value="1"/>
</dbReference>
<evidence type="ECO:0008006" key="3">
    <source>
        <dbReference type="Google" id="ProtNLM"/>
    </source>
</evidence>
<dbReference type="SMART" id="SM00248">
    <property type="entry name" value="ANK"/>
    <property type="match status" value="5"/>
</dbReference>
<accession>A0A139AWX5</accession>
<evidence type="ECO:0000313" key="1">
    <source>
        <dbReference type="EMBL" id="KXS21204.1"/>
    </source>
</evidence>
<dbReference type="InterPro" id="IPR036770">
    <property type="entry name" value="Ankyrin_rpt-contain_sf"/>
</dbReference>
<keyword evidence="2" id="KW-1185">Reference proteome</keyword>
<protein>
    <recommendedName>
        <fullName evidence="3">Ankyrin</fullName>
    </recommendedName>
</protein>
<dbReference type="PANTHER" id="PTHR46586:SF4">
    <property type="match status" value="1"/>
</dbReference>
<organism evidence="1 2">
    <name type="scientific">Gonapodya prolifera (strain JEL478)</name>
    <name type="common">Monoblepharis prolifera</name>
    <dbReference type="NCBI Taxonomy" id="1344416"/>
    <lineage>
        <taxon>Eukaryota</taxon>
        <taxon>Fungi</taxon>
        <taxon>Fungi incertae sedis</taxon>
        <taxon>Chytridiomycota</taxon>
        <taxon>Chytridiomycota incertae sedis</taxon>
        <taxon>Monoblepharidomycetes</taxon>
        <taxon>Monoblepharidales</taxon>
        <taxon>Gonapodyaceae</taxon>
        <taxon>Gonapodya</taxon>
    </lineage>
</organism>
<dbReference type="EMBL" id="KQ965733">
    <property type="protein sequence ID" value="KXS21204.1"/>
    <property type="molecule type" value="Genomic_DNA"/>
</dbReference>
<dbReference type="AlphaFoldDB" id="A0A139AWX5"/>
<dbReference type="SUPFAM" id="SSF48403">
    <property type="entry name" value="Ankyrin repeat"/>
    <property type="match status" value="2"/>
</dbReference>
<reference evidence="1 2" key="1">
    <citation type="journal article" date="2015" name="Genome Biol. Evol.">
        <title>Phylogenomic analyses indicate that early fungi evolved digesting cell walls of algal ancestors of land plants.</title>
        <authorList>
            <person name="Chang Y."/>
            <person name="Wang S."/>
            <person name="Sekimoto S."/>
            <person name="Aerts A.L."/>
            <person name="Choi C."/>
            <person name="Clum A."/>
            <person name="LaButti K.M."/>
            <person name="Lindquist E.A."/>
            <person name="Yee Ngan C."/>
            <person name="Ohm R.A."/>
            <person name="Salamov A.A."/>
            <person name="Grigoriev I.V."/>
            <person name="Spatafora J.W."/>
            <person name="Berbee M.L."/>
        </authorList>
    </citation>
    <scope>NUCLEOTIDE SEQUENCE [LARGE SCALE GENOMIC DNA]</scope>
    <source>
        <strain evidence="1 2">JEL478</strain>
    </source>
</reference>
<sequence length="643" mass="70203">MDSQIHYFPLLSFPPELIGRVGLYSSASRLALPVEALNRSLVSIFGLPQSISYRALRQFPSPEHALAAEAAHGNLAVLEILCRHVIHVDIPVVLPHEGKYPPASPLARATRAGHSDAVKLLFSHGATNRNFFNQVEMDYPLLEAAARATNLDFFRLATEGGGLFQESEWLSILRVAAENVVLGGTMVEAVSRFHPLNVGSLQIVFTAAATSGNLDAVKMTAERGFGATLEFGVIWREAAISAAENGHIGILNTIVEMLGAPEGPEMLSLEMTVRYAPFSVVRKLFESGRDLRPSLLIEAAMRDTHVVEVLQMLLEYFQSQNIDVEPTEHCSFVANALGAVCTRGHLDAVKYLFHYGAPVSDTILKFTAHSGQAEVLDMLFTLLSERGDVMPDGEALLLPARFNQRDTVKILLNRHPPSRAQAREALVVAERHGWADLARLVIEVVPDSFISSDHWVTRAATRRTVAPLMKVLLDLHRIGTIQIEPVKLLLHATRAGHTGATRLILRYLGKDVGTVYSSDKFWDAVQEGFTSRLAGALLGFGDVKAVKEAARRLLPIAAREGCVKILGQLLRRRGGGGEPLADIHEDDDAALFAAVEAGMARSVKVLVRYGADPGARGERAKKLAKRRKYHDIVSALMGPNRIA</sequence>
<dbReference type="Gene3D" id="1.25.40.20">
    <property type="entry name" value="Ankyrin repeat-containing domain"/>
    <property type="match status" value="3"/>
</dbReference>
<dbReference type="STRING" id="1344416.A0A139AWX5"/>
<proteinExistence type="predicted"/>
<evidence type="ECO:0000313" key="2">
    <source>
        <dbReference type="Proteomes" id="UP000070544"/>
    </source>
</evidence>
<gene>
    <name evidence="1" type="ORF">M427DRAFT_51464</name>
</gene>
<dbReference type="Proteomes" id="UP000070544">
    <property type="component" value="Unassembled WGS sequence"/>
</dbReference>
<dbReference type="InterPro" id="IPR002110">
    <property type="entry name" value="Ankyrin_rpt"/>
</dbReference>